<gene>
    <name evidence="2" type="ORF">FIV01_15375</name>
</gene>
<dbReference type="EMBL" id="CP045351">
    <property type="protein sequence ID" value="QFT27768.1"/>
    <property type="molecule type" value="Genomic_DNA"/>
</dbReference>
<evidence type="ECO:0000256" key="1">
    <source>
        <dbReference type="PROSITE-ProRule" id="PRU00339"/>
    </source>
</evidence>
<accession>A0A5P9CN89</accession>
<evidence type="ECO:0000313" key="2">
    <source>
        <dbReference type="EMBL" id="QFT27768.1"/>
    </source>
</evidence>
<geneLocation type="plasmid" evidence="3">
    <name>pthaf100_a</name>
</geneLocation>
<keyword evidence="1" id="KW-0802">TPR repeat</keyword>
<dbReference type="Gene3D" id="1.25.40.10">
    <property type="entry name" value="Tetratricopeptide repeat domain"/>
    <property type="match status" value="1"/>
</dbReference>
<dbReference type="InterPro" id="IPR011990">
    <property type="entry name" value="TPR-like_helical_dom_sf"/>
</dbReference>
<evidence type="ECO:0000313" key="3">
    <source>
        <dbReference type="Proteomes" id="UP000326936"/>
    </source>
</evidence>
<reference evidence="2 3" key="1">
    <citation type="submission" date="2019-10" db="EMBL/GenBank/DDBJ databases">
        <title>Complete genome sequence of Vibrio sp. strain THAF100, isolated from non-filtered water from the water column of tank 6 of a marine aquarium containing stony-coral fragments. Water maintained at 26 degree C.</title>
        <authorList>
            <person name="Ruckert C."/>
            <person name="Franco A."/>
            <person name="Kalinowski J."/>
            <person name="Glaeser S."/>
        </authorList>
    </citation>
    <scope>NUCLEOTIDE SEQUENCE [LARGE SCALE GENOMIC DNA]</scope>
    <source>
        <strain evidence="2 3">THAF100</strain>
        <plasmid evidence="3">pthaf100_a</plasmid>
    </source>
</reference>
<dbReference type="Proteomes" id="UP000326936">
    <property type="component" value="Plasmid pTHAF100_a"/>
</dbReference>
<keyword evidence="3" id="KW-1185">Reference proteome</keyword>
<dbReference type="SUPFAM" id="SSF48452">
    <property type="entry name" value="TPR-like"/>
    <property type="match status" value="1"/>
</dbReference>
<feature type="repeat" description="TPR" evidence="1">
    <location>
        <begin position="216"/>
        <end position="249"/>
    </location>
</feature>
<name>A0A5P9CN89_9VIBR</name>
<proteinExistence type="predicted"/>
<dbReference type="InterPro" id="IPR011989">
    <property type="entry name" value="ARM-like"/>
</dbReference>
<dbReference type="Gene3D" id="1.25.10.10">
    <property type="entry name" value="Leucine-rich Repeat Variant"/>
    <property type="match status" value="1"/>
</dbReference>
<organism evidence="2 3">
    <name type="scientific">Vibrio aquimaris</name>
    <dbReference type="NCBI Taxonomy" id="2587862"/>
    <lineage>
        <taxon>Bacteria</taxon>
        <taxon>Pseudomonadati</taxon>
        <taxon>Pseudomonadota</taxon>
        <taxon>Gammaproteobacteria</taxon>
        <taxon>Vibrionales</taxon>
        <taxon>Vibrionaceae</taxon>
        <taxon>Vibrio</taxon>
    </lineage>
</organism>
<dbReference type="KEGG" id="vaq:FIV01_15375"/>
<dbReference type="Pfam" id="PF13181">
    <property type="entry name" value="TPR_8"/>
    <property type="match status" value="1"/>
</dbReference>
<dbReference type="AlphaFoldDB" id="A0A5P9CN89"/>
<sequence length="356" mass="40536" precursor="true">MRLYSNHEPRTHASVNKRTRVYKKMMVLLVGASICQLSLAASTGQESALPKQHQEQQVTPQQRIAALSYKAQDIKQPKAQRIQALRELANYPSQNALVAVVRSLQDSEPEVREAAIVGAAPYSIEHRWRLIEPLLTDNEARVRITAATNLVRDFSNLNKKQQQILEKPVAELITDLQADTDPSSQLLLADVYRWHQEWKKADDIYQTLVKEQPNNPEIWLSLADNYRAQEKDRIAVETLTKGITLNPNNAPLHYSKSLALVRLDDKKNAAFEIEQAAEMAEDNSYYWYLTGVLQENYDLQKSIRSFEQAYLISGAPEQLYAVCDIYVRHNNPKTDQCLSELAKVAPKSVIDGLKKR</sequence>
<protein>
    <submittedName>
        <fullName evidence="2">Tetratricopeptide repeat protein</fullName>
    </submittedName>
</protein>
<dbReference type="InterPro" id="IPR016024">
    <property type="entry name" value="ARM-type_fold"/>
</dbReference>
<dbReference type="SMART" id="SM00028">
    <property type="entry name" value="TPR"/>
    <property type="match status" value="3"/>
</dbReference>
<dbReference type="SUPFAM" id="SSF48371">
    <property type="entry name" value="ARM repeat"/>
    <property type="match status" value="1"/>
</dbReference>
<dbReference type="PROSITE" id="PS50005">
    <property type="entry name" value="TPR"/>
    <property type="match status" value="1"/>
</dbReference>
<dbReference type="InterPro" id="IPR019734">
    <property type="entry name" value="TPR_rpt"/>
</dbReference>
<keyword evidence="2" id="KW-0614">Plasmid</keyword>